<feature type="region of interest" description="Disordered" evidence="1">
    <location>
        <begin position="1"/>
        <end position="31"/>
    </location>
</feature>
<evidence type="ECO:0000313" key="2">
    <source>
        <dbReference type="EMBL" id="JAG55296.1"/>
    </source>
</evidence>
<feature type="compositionally biased region" description="Low complexity" evidence="1">
    <location>
        <begin position="60"/>
        <end position="69"/>
    </location>
</feature>
<dbReference type="EMBL" id="GBRD01010528">
    <property type="protein sequence ID" value="JAG55296.1"/>
    <property type="molecule type" value="Transcribed_RNA"/>
</dbReference>
<feature type="compositionally biased region" description="Basic and acidic residues" evidence="1">
    <location>
        <begin position="1"/>
        <end position="10"/>
    </location>
</feature>
<feature type="region of interest" description="Disordered" evidence="1">
    <location>
        <begin position="185"/>
        <end position="215"/>
    </location>
</feature>
<feature type="non-terminal residue" evidence="2">
    <location>
        <position position="1"/>
    </location>
</feature>
<feature type="region of interest" description="Disordered" evidence="1">
    <location>
        <begin position="60"/>
        <end position="87"/>
    </location>
</feature>
<name>A0A0K8SPT1_LYGHE</name>
<dbReference type="AlphaFoldDB" id="A0A0K8SPT1"/>
<evidence type="ECO:0000256" key="1">
    <source>
        <dbReference type="SAM" id="MobiDB-lite"/>
    </source>
</evidence>
<protein>
    <submittedName>
        <fullName evidence="2">Uncharacterized protein</fullName>
    </submittedName>
</protein>
<feature type="compositionally biased region" description="Basic residues" evidence="1">
    <location>
        <begin position="197"/>
        <end position="206"/>
    </location>
</feature>
<organism evidence="2">
    <name type="scientific">Lygus hesperus</name>
    <name type="common">Western plant bug</name>
    <dbReference type="NCBI Taxonomy" id="30085"/>
    <lineage>
        <taxon>Eukaryota</taxon>
        <taxon>Metazoa</taxon>
        <taxon>Ecdysozoa</taxon>
        <taxon>Arthropoda</taxon>
        <taxon>Hexapoda</taxon>
        <taxon>Insecta</taxon>
        <taxon>Pterygota</taxon>
        <taxon>Neoptera</taxon>
        <taxon>Paraneoptera</taxon>
        <taxon>Hemiptera</taxon>
        <taxon>Heteroptera</taxon>
        <taxon>Panheteroptera</taxon>
        <taxon>Cimicomorpha</taxon>
        <taxon>Miridae</taxon>
        <taxon>Mirini</taxon>
        <taxon>Lygus</taxon>
    </lineage>
</organism>
<sequence>DEDRCIRAEELEVPDTSPVRPSAPSDPEFLPLRSYPRIHLADRLSPNSWVNCRCPRCQRQRSPPNSSRRGGSHIHHPSLPRSRSQSAGNLYEHPHEVWIRCPYFGYTPADFQPMARDYVPEPSEPPEEPVRSLHTDERRFTASRLRAIRNQVIASAYLGEPVDLWPALWDIEGLLSYLQARERHPAAHHNPGPGTSSRRRRRKPRRAPNPSGTPV</sequence>
<reference evidence="2" key="1">
    <citation type="submission" date="2014-09" db="EMBL/GenBank/DDBJ databases">
        <authorList>
            <person name="Magalhaes I.L.F."/>
            <person name="Oliveira U."/>
            <person name="Santos F.R."/>
            <person name="Vidigal T.H.D.A."/>
            <person name="Brescovit A.D."/>
            <person name="Santos A.J."/>
        </authorList>
    </citation>
    <scope>NUCLEOTIDE SEQUENCE</scope>
</reference>
<proteinExistence type="predicted"/>
<accession>A0A0K8SPT1</accession>